<reference evidence="6 7" key="1">
    <citation type="submission" date="2023-08" db="EMBL/GenBank/DDBJ databases">
        <title>Characterization of two Paracoccaceae strains isolated from Phycosphere and proposal of Xinfangfangia lacusdiani sp. nov.</title>
        <authorList>
            <person name="Deng Y."/>
            <person name="Zhang Y.Q."/>
        </authorList>
    </citation>
    <scope>NUCLEOTIDE SEQUENCE [LARGE SCALE GENOMIC DNA]</scope>
    <source>
        <strain evidence="6 7">CPCC 101601</strain>
    </source>
</reference>
<evidence type="ECO:0000256" key="2">
    <source>
        <dbReference type="ARBA" id="ARBA00010610"/>
    </source>
</evidence>
<protein>
    <submittedName>
        <fullName evidence="6">H-NS histone family protein</fullName>
    </submittedName>
</protein>
<organism evidence="6 7">
    <name type="scientific">Pseudogemmobacter lacusdianii</name>
    <dbReference type="NCBI Taxonomy" id="3069608"/>
    <lineage>
        <taxon>Bacteria</taxon>
        <taxon>Pseudomonadati</taxon>
        <taxon>Pseudomonadota</taxon>
        <taxon>Alphaproteobacteria</taxon>
        <taxon>Rhodobacterales</taxon>
        <taxon>Paracoccaceae</taxon>
        <taxon>Pseudogemmobacter</taxon>
    </lineage>
</organism>
<feature type="domain" description="DNA-binding protein H-NS-like C-terminal" evidence="5">
    <location>
        <begin position="60"/>
        <end position="105"/>
    </location>
</feature>
<evidence type="ECO:0000259" key="5">
    <source>
        <dbReference type="SMART" id="SM00528"/>
    </source>
</evidence>
<name>A0ABU0VW95_9RHOB</name>
<dbReference type="InterPro" id="IPR037150">
    <property type="entry name" value="H-NS_C_dom_sf"/>
</dbReference>
<dbReference type="Pfam" id="PF00816">
    <property type="entry name" value="Histone_HNS"/>
    <property type="match status" value="1"/>
</dbReference>
<dbReference type="Gene3D" id="4.10.430.10">
    <property type="entry name" value="Histone-like protein H-NS, C-terminal domain"/>
    <property type="match status" value="1"/>
</dbReference>
<dbReference type="PANTHER" id="PTHR38097">
    <property type="match status" value="1"/>
</dbReference>
<keyword evidence="3" id="KW-0963">Cytoplasm</keyword>
<proteinExistence type="inferred from homology"/>
<comment type="subcellular location">
    <subcellularLocation>
        <location evidence="1">Cytoplasm</location>
        <location evidence="1">Nucleoid</location>
    </subcellularLocation>
</comment>
<dbReference type="SUPFAM" id="SSF81273">
    <property type="entry name" value="H-NS histone-like proteins"/>
    <property type="match status" value="1"/>
</dbReference>
<keyword evidence="7" id="KW-1185">Reference proteome</keyword>
<dbReference type="RefSeq" id="WP_306678899.1">
    <property type="nucleotide sequence ID" value="NZ_JAVDBT010000002.1"/>
</dbReference>
<gene>
    <name evidence="6" type="ORF">Q9295_02365</name>
</gene>
<evidence type="ECO:0000313" key="7">
    <source>
        <dbReference type="Proteomes" id="UP001239680"/>
    </source>
</evidence>
<sequence length="105" mass="11597">MSVDLHSLSLKELKDLQNQVTKAISNFEERKKGEARAELESRARELGFSLADLTAAAPVGRKRGIAAPKYRNPADASDTWTGRGRKPRWFIDALQSGKSADELSI</sequence>
<evidence type="ECO:0000313" key="6">
    <source>
        <dbReference type="EMBL" id="MDQ2065205.1"/>
    </source>
</evidence>
<comment type="caution">
    <text evidence="6">The sequence shown here is derived from an EMBL/GenBank/DDBJ whole genome shotgun (WGS) entry which is preliminary data.</text>
</comment>
<dbReference type="Proteomes" id="UP001239680">
    <property type="component" value="Unassembled WGS sequence"/>
</dbReference>
<dbReference type="InterPro" id="IPR027444">
    <property type="entry name" value="H-NS_C_dom"/>
</dbReference>
<evidence type="ECO:0000256" key="3">
    <source>
        <dbReference type="ARBA" id="ARBA00022490"/>
    </source>
</evidence>
<evidence type="ECO:0000256" key="1">
    <source>
        <dbReference type="ARBA" id="ARBA00004453"/>
    </source>
</evidence>
<evidence type="ECO:0000256" key="4">
    <source>
        <dbReference type="ARBA" id="ARBA00023125"/>
    </source>
</evidence>
<keyword evidence="4" id="KW-0238">DNA-binding</keyword>
<dbReference type="PANTHER" id="PTHR38097:SF2">
    <property type="entry name" value="DNA-BINDING PROTEIN STPA"/>
    <property type="match status" value="1"/>
</dbReference>
<dbReference type="EMBL" id="JAVDBT010000002">
    <property type="protein sequence ID" value="MDQ2065205.1"/>
    <property type="molecule type" value="Genomic_DNA"/>
</dbReference>
<dbReference type="SMART" id="SM00528">
    <property type="entry name" value="HNS"/>
    <property type="match status" value="1"/>
</dbReference>
<accession>A0ABU0VW95</accession>
<comment type="similarity">
    <text evidence="2">Belongs to the histone-like protein H-NS family.</text>
</comment>